<protein>
    <submittedName>
        <fullName evidence="1">Uncharacterized protein</fullName>
    </submittedName>
</protein>
<dbReference type="EMBL" id="JASCZI010151155">
    <property type="protein sequence ID" value="MED6170292.1"/>
    <property type="molecule type" value="Genomic_DNA"/>
</dbReference>
<keyword evidence="2" id="KW-1185">Reference proteome</keyword>
<reference evidence="1 2" key="1">
    <citation type="journal article" date="2023" name="Plants (Basel)">
        <title>Bridging the Gap: Combining Genomics and Transcriptomics Approaches to Understand Stylosanthes scabra, an Orphan Legume from the Brazilian Caatinga.</title>
        <authorList>
            <person name="Ferreira-Neto J.R.C."/>
            <person name="da Silva M.D."/>
            <person name="Binneck E."/>
            <person name="de Melo N.F."/>
            <person name="da Silva R.H."/>
            <person name="de Melo A.L.T.M."/>
            <person name="Pandolfi V."/>
            <person name="Bustamante F.O."/>
            <person name="Brasileiro-Vidal A.C."/>
            <person name="Benko-Iseppon A.M."/>
        </authorList>
    </citation>
    <scope>NUCLEOTIDE SEQUENCE [LARGE SCALE GENOMIC DNA]</scope>
    <source>
        <tissue evidence="1">Leaves</tissue>
    </source>
</reference>
<sequence>MKWISSRRESGGRFSHEVAVEKIEPRDEEERAVCGRPDARLPGSIVLDTISYGRKINKGENLEFSLRYVLRETRLRMMLRVKTMRIQTTRVKRPRYGGQEVTMTTARLETKGNYQNVKPVKKA</sequence>
<comment type="caution">
    <text evidence="1">The sequence shown here is derived from an EMBL/GenBank/DDBJ whole genome shotgun (WGS) entry which is preliminary data.</text>
</comment>
<evidence type="ECO:0000313" key="1">
    <source>
        <dbReference type="EMBL" id="MED6170292.1"/>
    </source>
</evidence>
<name>A0ABU6VBE6_9FABA</name>
<proteinExistence type="predicted"/>
<gene>
    <name evidence="1" type="ORF">PIB30_029544</name>
</gene>
<accession>A0ABU6VBE6</accession>
<dbReference type="Proteomes" id="UP001341840">
    <property type="component" value="Unassembled WGS sequence"/>
</dbReference>
<organism evidence="1 2">
    <name type="scientific">Stylosanthes scabra</name>
    <dbReference type="NCBI Taxonomy" id="79078"/>
    <lineage>
        <taxon>Eukaryota</taxon>
        <taxon>Viridiplantae</taxon>
        <taxon>Streptophyta</taxon>
        <taxon>Embryophyta</taxon>
        <taxon>Tracheophyta</taxon>
        <taxon>Spermatophyta</taxon>
        <taxon>Magnoliopsida</taxon>
        <taxon>eudicotyledons</taxon>
        <taxon>Gunneridae</taxon>
        <taxon>Pentapetalae</taxon>
        <taxon>rosids</taxon>
        <taxon>fabids</taxon>
        <taxon>Fabales</taxon>
        <taxon>Fabaceae</taxon>
        <taxon>Papilionoideae</taxon>
        <taxon>50 kb inversion clade</taxon>
        <taxon>dalbergioids sensu lato</taxon>
        <taxon>Dalbergieae</taxon>
        <taxon>Pterocarpus clade</taxon>
        <taxon>Stylosanthes</taxon>
    </lineage>
</organism>
<evidence type="ECO:0000313" key="2">
    <source>
        <dbReference type="Proteomes" id="UP001341840"/>
    </source>
</evidence>